<feature type="chain" id="PRO_5045167209" evidence="7">
    <location>
        <begin position="28"/>
        <end position="476"/>
    </location>
</feature>
<feature type="compositionally biased region" description="Low complexity" evidence="6">
    <location>
        <begin position="34"/>
        <end position="44"/>
    </location>
</feature>
<dbReference type="PROSITE" id="PS51257">
    <property type="entry name" value="PROKAR_LIPOPROTEIN"/>
    <property type="match status" value="1"/>
</dbReference>
<dbReference type="PANTHER" id="PTHR43649:SF33">
    <property type="entry name" value="POLYGALACTURONAN_RHAMNOGALACTURONAN-BINDING PROTEIN YTCQ"/>
    <property type="match status" value="1"/>
</dbReference>
<dbReference type="PANTHER" id="PTHR43649">
    <property type="entry name" value="ARABINOSE-BINDING PROTEIN-RELATED"/>
    <property type="match status" value="1"/>
</dbReference>
<dbReference type="InterPro" id="IPR050490">
    <property type="entry name" value="Bact_solute-bd_prot1"/>
</dbReference>
<feature type="signal peptide" evidence="7">
    <location>
        <begin position="1"/>
        <end position="27"/>
    </location>
</feature>
<dbReference type="CDD" id="cd13585">
    <property type="entry name" value="PBP2_TMBP_like"/>
    <property type="match status" value="1"/>
</dbReference>
<keyword evidence="9" id="KW-1185">Reference proteome</keyword>
<keyword evidence="8" id="KW-0762">Sugar transport</keyword>
<dbReference type="InterPro" id="IPR006059">
    <property type="entry name" value="SBP"/>
</dbReference>
<evidence type="ECO:0000313" key="8">
    <source>
        <dbReference type="EMBL" id="MBP1990679.1"/>
    </source>
</evidence>
<proteinExistence type="predicted"/>
<keyword evidence="4" id="KW-0564">Palmitate</keyword>
<comment type="caution">
    <text evidence="8">The sequence shown here is derived from an EMBL/GenBank/DDBJ whole genome shotgun (WGS) entry which is preliminary data.</text>
</comment>
<keyword evidence="1" id="KW-1003">Cell membrane</keyword>
<evidence type="ECO:0000256" key="7">
    <source>
        <dbReference type="SAM" id="SignalP"/>
    </source>
</evidence>
<dbReference type="Proteomes" id="UP001519287">
    <property type="component" value="Unassembled WGS sequence"/>
</dbReference>
<organism evidence="8 9">
    <name type="scientific">Paenibacillus eucommiae</name>
    <dbReference type="NCBI Taxonomy" id="1355755"/>
    <lineage>
        <taxon>Bacteria</taxon>
        <taxon>Bacillati</taxon>
        <taxon>Bacillota</taxon>
        <taxon>Bacilli</taxon>
        <taxon>Bacillales</taxon>
        <taxon>Paenibacillaceae</taxon>
        <taxon>Paenibacillus</taxon>
    </lineage>
</organism>
<dbReference type="EMBL" id="JAGGLB010000006">
    <property type="protein sequence ID" value="MBP1990679.1"/>
    <property type="molecule type" value="Genomic_DNA"/>
</dbReference>
<reference evidence="8 9" key="1">
    <citation type="submission" date="2021-03" db="EMBL/GenBank/DDBJ databases">
        <title>Genomic Encyclopedia of Type Strains, Phase IV (KMG-IV): sequencing the most valuable type-strain genomes for metagenomic binning, comparative biology and taxonomic classification.</title>
        <authorList>
            <person name="Goeker M."/>
        </authorList>
    </citation>
    <scope>NUCLEOTIDE SEQUENCE [LARGE SCALE GENOMIC DNA]</scope>
    <source>
        <strain evidence="8 9">DSM 26048</strain>
    </source>
</reference>
<accession>A0ABS4ISX4</accession>
<evidence type="ECO:0000256" key="3">
    <source>
        <dbReference type="ARBA" id="ARBA00023136"/>
    </source>
</evidence>
<dbReference type="Pfam" id="PF01547">
    <property type="entry name" value="SBP_bac_1"/>
    <property type="match status" value="1"/>
</dbReference>
<protein>
    <submittedName>
        <fullName evidence="8">Multiple sugar transport system substrate-binding protein</fullName>
    </submittedName>
</protein>
<evidence type="ECO:0000256" key="2">
    <source>
        <dbReference type="ARBA" id="ARBA00022729"/>
    </source>
</evidence>
<sequence length="476" mass="52411">MKKKQVSVLAILVLLLAVALMSGCGSTKDTNEGSSPAPSVSPSAGKDEGSGTTKGSGDTPVELVFWTYPVLNLPGQKAGEYNANLVAKFEKKYPNVKVKLEIIPYDGGDQKVNVALASNTAPDIFNDYPGRTTGYAKRGYTVPLNDLITPEQLKQIPKNILDLVSLQDGTIFSYPQGLGGTMFVINKTLVEQAGAADLLPKGEMRTWTFDEFEQLLQKVKDYQKKEEYPLLLFGLNEQGDMLYHTFMAGFGGSKFSEDRMTSVMNSAENVKAVEWIKSLVDKKLVYPNPETRAATMSQDYFVQGKTAVIMGGLNVRDVVKKAKEDGVIEKEFETMLVPFPSKEKDKGVIVPGGGAFVVFNNKDELKIEYAKKFVQFAVTEDPEFILAMNALDVYGRDVWGSNPDAEQLWFSKVVTNSEQISGVDLSYDIDGYSQTRAVFFPEMQAVFIGTKTPQQAMDDFVKKANKIIKDASASKK</sequence>
<evidence type="ECO:0000256" key="4">
    <source>
        <dbReference type="ARBA" id="ARBA00023139"/>
    </source>
</evidence>
<keyword evidence="2 7" id="KW-0732">Signal</keyword>
<evidence type="ECO:0000256" key="1">
    <source>
        <dbReference type="ARBA" id="ARBA00022475"/>
    </source>
</evidence>
<evidence type="ECO:0000256" key="6">
    <source>
        <dbReference type="SAM" id="MobiDB-lite"/>
    </source>
</evidence>
<keyword evidence="3" id="KW-0472">Membrane</keyword>
<feature type="region of interest" description="Disordered" evidence="6">
    <location>
        <begin position="27"/>
        <end position="57"/>
    </location>
</feature>
<dbReference type="SUPFAM" id="SSF53850">
    <property type="entry name" value="Periplasmic binding protein-like II"/>
    <property type="match status" value="1"/>
</dbReference>
<evidence type="ECO:0000256" key="5">
    <source>
        <dbReference type="ARBA" id="ARBA00023288"/>
    </source>
</evidence>
<name>A0ABS4ISX4_9BACL</name>
<gene>
    <name evidence="8" type="ORF">J2Z66_002285</name>
</gene>
<evidence type="ECO:0000313" key="9">
    <source>
        <dbReference type="Proteomes" id="UP001519287"/>
    </source>
</evidence>
<keyword evidence="8" id="KW-0813">Transport</keyword>
<dbReference type="RefSeq" id="WP_209971451.1">
    <property type="nucleotide sequence ID" value="NZ_JAGGLB010000006.1"/>
</dbReference>
<keyword evidence="5" id="KW-0449">Lipoprotein</keyword>
<dbReference type="Gene3D" id="3.40.190.10">
    <property type="entry name" value="Periplasmic binding protein-like II"/>
    <property type="match status" value="1"/>
</dbReference>